<dbReference type="PANTHER" id="PTHR15963:SF5">
    <property type="entry name" value="SHORT SPINDLE 6, ISOFORM A"/>
    <property type="match status" value="1"/>
</dbReference>
<proteinExistence type="predicted"/>
<dbReference type="Proteomes" id="UP000663866">
    <property type="component" value="Unassembled WGS sequence"/>
</dbReference>
<evidence type="ECO:0000313" key="10">
    <source>
        <dbReference type="Proteomes" id="UP000663866"/>
    </source>
</evidence>
<dbReference type="SMART" id="SM00228">
    <property type="entry name" value="PDZ"/>
    <property type="match status" value="1"/>
</dbReference>
<dbReference type="EMBL" id="CAJOBF010000215">
    <property type="protein sequence ID" value="CAF3774875.1"/>
    <property type="molecule type" value="Genomic_DNA"/>
</dbReference>
<dbReference type="InterPro" id="IPR052122">
    <property type="entry name" value="Intracell_Traff_Signaling_Reg"/>
</dbReference>
<dbReference type="InterPro" id="IPR041489">
    <property type="entry name" value="PDZ_6"/>
</dbReference>
<evidence type="ECO:0000313" key="9">
    <source>
        <dbReference type="Proteomes" id="UP000663842"/>
    </source>
</evidence>
<dbReference type="GO" id="GO:0005737">
    <property type="term" value="C:cytoplasm"/>
    <property type="evidence" value="ECO:0007669"/>
    <property type="project" value="UniProtKB-SubCell"/>
</dbReference>
<dbReference type="SUPFAM" id="SSF50156">
    <property type="entry name" value="PDZ domain-like"/>
    <property type="match status" value="1"/>
</dbReference>
<dbReference type="EMBL" id="CAJNRG010018194">
    <property type="protein sequence ID" value="CAF2251831.1"/>
    <property type="molecule type" value="Genomic_DNA"/>
</dbReference>
<evidence type="ECO:0000259" key="4">
    <source>
        <dbReference type="SMART" id="SM00228"/>
    </source>
</evidence>
<keyword evidence="2" id="KW-0963">Cytoplasm</keyword>
<dbReference type="Pfam" id="PF17820">
    <property type="entry name" value="PDZ_6"/>
    <property type="match status" value="1"/>
</dbReference>
<evidence type="ECO:0000313" key="7">
    <source>
        <dbReference type="EMBL" id="CAF3761090.1"/>
    </source>
</evidence>
<feature type="domain" description="PDZ" evidence="4">
    <location>
        <begin position="47"/>
        <end position="160"/>
    </location>
</feature>
<comment type="subcellular location">
    <subcellularLocation>
        <location evidence="1">Cytoplasm</location>
    </subcellularLocation>
</comment>
<dbReference type="EMBL" id="CAJOBG010000120">
    <property type="protein sequence ID" value="CAF3761090.1"/>
    <property type="molecule type" value="Genomic_DNA"/>
</dbReference>
<organism evidence="8 9">
    <name type="scientific">Rotaria magnacalcarata</name>
    <dbReference type="NCBI Taxonomy" id="392030"/>
    <lineage>
        <taxon>Eukaryota</taxon>
        <taxon>Metazoa</taxon>
        <taxon>Spiralia</taxon>
        <taxon>Gnathifera</taxon>
        <taxon>Rotifera</taxon>
        <taxon>Eurotatoria</taxon>
        <taxon>Bdelloidea</taxon>
        <taxon>Philodinida</taxon>
        <taxon>Philodinidae</taxon>
        <taxon>Rotaria</taxon>
    </lineage>
</organism>
<evidence type="ECO:0000256" key="3">
    <source>
        <dbReference type="SAM" id="MobiDB-lite"/>
    </source>
</evidence>
<dbReference type="PANTHER" id="PTHR15963">
    <property type="entry name" value="GENERAL RECEPTOR FOR PHOSPHOINOSITIDES 1-ASSOCIATED SCAFFOLD PROTEIN-RELATED"/>
    <property type="match status" value="1"/>
</dbReference>
<evidence type="ECO:0000313" key="5">
    <source>
        <dbReference type="EMBL" id="CAF1944128.1"/>
    </source>
</evidence>
<comment type="caution">
    <text evidence="8">The sequence shown here is derived from an EMBL/GenBank/DDBJ whole genome shotgun (WGS) entry which is preliminary data.</text>
</comment>
<evidence type="ECO:0000313" key="8">
    <source>
        <dbReference type="EMBL" id="CAF3774875.1"/>
    </source>
</evidence>
<evidence type="ECO:0000256" key="1">
    <source>
        <dbReference type="ARBA" id="ARBA00004496"/>
    </source>
</evidence>
<keyword evidence="10" id="KW-1185">Reference proteome</keyword>
<evidence type="ECO:0000256" key="2">
    <source>
        <dbReference type="ARBA" id="ARBA00022490"/>
    </source>
</evidence>
<evidence type="ECO:0000313" key="6">
    <source>
        <dbReference type="EMBL" id="CAF2251831.1"/>
    </source>
</evidence>
<name>A0A819AAN4_9BILA</name>
<sequence length="398" mass="45192">MLTVSSSSFTPIIRGPIFRRRRRSSSSSSSDLYRPRTIILEKSTPNASYGFSIQTYGFASLNSLSCDESLISSSSESTTSRKSSASTLFCSPSQTPPIQLVTYIDYVQDKSPAWEAGLRPGSVILSVNDKTVENDDHETLVQRITQPSSTQLKLIIVQQNINKQISLCEKLQQLHKQLHDKEEELETLCKQEIAKEQDTSVKEIESPLPRLQLLTVNPSQRDSSFCHDKIPLDWRQSVTNFAHQRKSINRTLPSLTYSSASKYLKYHQSNPSQRYQRSMSLTTVGFNHSKSSLRHHHSLLLKPPATNHRRALSYEELFSSNPNKHNIYLDSQRPDESMIESGCSLAMDLSRSSDRKQSESESSSSSTATINTDDVENNQKEKNENKVKQFKWKLRINK</sequence>
<accession>A0A819AAN4</accession>
<dbReference type="Proteomes" id="UP000663842">
    <property type="component" value="Unassembled WGS sequence"/>
</dbReference>
<reference evidence="8" key="1">
    <citation type="submission" date="2021-02" db="EMBL/GenBank/DDBJ databases">
        <authorList>
            <person name="Nowell W R."/>
        </authorList>
    </citation>
    <scope>NUCLEOTIDE SEQUENCE</scope>
</reference>
<dbReference type="Proteomes" id="UP000663887">
    <property type="component" value="Unassembled WGS sequence"/>
</dbReference>
<dbReference type="Gene3D" id="2.30.42.10">
    <property type="match status" value="1"/>
</dbReference>
<protein>
    <recommendedName>
        <fullName evidence="4">PDZ domain-containing protein</fullName>
    </recommendedName>
</protein>
<feature type="compositionally biased region" description="Basic and acidic residues" evidence="3">
    <location>
        <begin position="377"/>
        <end position="387"/>
    </location>
</feature>
<feature type="region of interest" description="Disordered" evidence="3">
    <location>
        <begin position="348"/>
        <end position="390"/>
    </location>
</feature>
<dbReference type="InterPro" id="IPR036034">
    <property type="entry name" value="PDZ_sf"/>
</dbReference>
<dbReference type="InterPro" id="IPR001478">
    <property type="entry name" value="PDZ"/>
</dbReference>
<dbReference type="AlphaFoldDB" id="A0A819AAN4"/>
<dbReference type="Proteomes" id="UP000663856">
    <property type="component" value="Unassembled WGS sequence"/>
</dbReference>
<dbReference type="EMBL" id="CAJNRF010000176">
    <property type="protein sequence ID" value="CAF1944128.1"/>
    <property type="molecule type" value="Genomic_DNA"/>
</dbReference>
<gene>
    <name evidence="7" type="ORF">OVN521_LOCUS1691</name>
    <name evidence="8" type="ORF">UXM345_LOCUS3346</name>
    <name evidence="5" type="ORF">WKI299_LOCUS2047</name>
    <name evidence="6" type="ORF">XDN619_LOCUS35416</name>
</gene>